<evidence type="ECO:0000256" key="4">
    <source>
        <dbReference type="ARBA" id="ARBA00022679"/>
    </source>
</evidence>
<keyword evidence="5" id="KW-0663">Pyridoxal phosphate</keyword>
<name>A0A8C3E195_CORMO</name>
<dbReference type="CDD" id="cd00609">
    <property type="entry name" value="AAT_like"/>
    <property type="match status" value="1"/>
</dbReference>
<evidence type="ECO:0000313" key="13">
    <source>
        <dbReference type="Proteomes" id="UP000694553"/>
    </source>
</evidence>
<dbReference type="GO" id="GO:0042853">
    <property type="term" value="P:L-alanine catabolic process"/>
    <property type="evidence" value="ECO:0007669"/>
    <property type="project" value="UniProtKB-UniPathway"/>
</dbReference>
<dbReference type="GeneID" id="116435995"/>
<dbReference type="Pfam" id="PF00155">
    <property type="entry name" value="Aminotran_1_2"/>
    <property type="match status" value="1"/>
</dbReference>
<evidence type="ECO:0000256" key="1">
    <source>
        <dbReference type="ARBA" id="ARBA00001933"/>
    </source>
</evidence>
<dbReference type="UniPathway" id="UPA00528">
    <property type="reaction ID" value="UER00586"/>
</dbReference>
<dbReference type="SUPFAM" id="SSF53383">
    <property type="entry name" value="PLP-dependent transferases"/>
    <property type="match status" value="1"/>
</dbReference>
<dbReference type="PANTHER" id="PTHR11751:SF308">
    <property type="entry name" value="ALANINE AMINOTRANSFERASE 1"/>
    <property type="match status" value="1"/>
</dbReference>
<dbReference type="RefSeq" id="XP_031948708.1">
    <property type="nucleotide sequence ID" value="XM_032092817.1"/>
</dbReference>
<keyword evidence="4" id="KW-0808">Transferase</keyword>
<dbReference type="AlphaFoldDB" id="A0A8C3E195"/>
<dbReference type="InterPro" id="IPR004839">
    <property type="entry name" value="Aminotransferase_I/II_large"/>
</dbReference>
<reference evidence="12" key="2">
    <citation type="submission" date="2025-08" db="UniProtKB">
        <authorList>
            <consortium name="Ensembl"/>
        </authorList>
    </citation>
    <scope>IDENTIFICATION</scope>
</reference>
<comment type="pathway">
    <text evidence="6">Amino-acid degradation; L-alanine degradation via transaminase pathway; pyruvate from L-alanine: step 1/1.</text>
</comment>
<dbReference type="FunFam" id="3.40.640.10:FF:000236">
    <property type="entry name" value="Alanine aminotransferase 2"/>
    <property type="match status" value="1"/>
</dbReference>
<proteinExistence type="inferred from homology"/>
<comment type="catalytic activity">
    <reaction evidence="9">
        <text>L-alanine + 2-oxoglutarate = pyruvate + L-glutamate</text>
        <dbReference type="Rhea" id="RHEA:19453"/>
        <dbReference type="ChEBI" id="CHEBI:15361"/>
        <dbReference type="ChEBI" id="CHEBI:16810"/>
        <dbReference type="ChEBI" id="CHEBI:29985"/>
        <dbReference type="ChEBI" id="CHEBI:57972"/>
        <dbReference type="EC" id="2.6.1.2"/>
    </reaction>
</comment>
<reference evidence="12" key="3">
    <citation type="submission" date="2025-09" db="UniProtKB">
        <authorList>
            <consortium name="Ensembl"/>
        </authorList>
    </citation>
    <scope>IDENTIFICATION</scope>
</reference>
<evidence type="ECO:0000256" key="8">
    <source>
        <dbReference type="ARBA" id="ARBA00026106"/>
    </source>
</evidence>
<dbReference type="GO" id="GO:0030170">
    <property type="term" value="F:pyridoxal phosphate binding"/>
    <property type="evidence" value="ECO:0007669"/>
    <property type="project" value="InterPro"/>
</dbReference>
<reference evidence="13" key="1">
    <citation type="submission" date="2019-10" db="EMBL/GenBank/DDBJ databases">
        <title>Corvus moneduloides (New Caledonian crow) genome, bCorMon1, primary haplotype.</title>
        <authorList>
            <person name="Rutz C."/>
            <person name="Fungtammasan C."/>
            <person name="Mountcastle J."/>
            <person name="Formenti G."/>
            <person name="Chow W."/>
            <person name="Howe K."/>
            <person name="Steele M.P."/>
            <person name="Fernandes J."/>
            <person name="Gilbert M.T.P."/>
            <person name="Fedrigo O."/>
            <person name="Jarvis E.D."/>
            <person name="Gemmell N."/>
        </authorList>
    </citation>
    <scope>NUCLEOTIDE SEQUENCE [LARGE SCALE GENOMIC DNA]</scope>
</reference>
<feature type="compositionally biased region" description="Basic and acidic residues" evidence="10">
    <location>
        <begin position="12"/>
        <end position="23"/>
    </location>
</feature>
<accession>A0A8U7MI97</accession>
<evidence type="ECO:0000256" key="3">
    <source>
        <dbReference type="ARBA" id="ARBA00022576"/>
    </source>
</evidence>
<evidence type="ECO:0000256" key="6">
    <source>
        <dbReference type="ARBA" id="ARBA00025708"/>
    </source>
</evidence>
<feature type="domain" description="Aminotransferase class I/classII large" evidence="11">
    <location>
        <begin position="102"/>
        <end position="466"/>
    </location>
</feature>
<accession>A0A8C3E195</accession>
<keyword evidence="3" id="KW-0032">Aminotransferase</keyword>
<keyword evidence="13" id="KW-1185">Reference proteome</keyword>
<dbReference type="Gene3D" id="1.10.287.1970">
    <property type="match status" value="1"/>
</dbReference>
<protein>
    <recommendedName>
        <fullName evidence="8">alanine transaminase</fullName>
        <ecNumber evidence="8">2.6.1.2</ecNumber>
    </recommendedName>
</protein>
<dbReference type="GO" id="GO:0004021">
    <property type="term" value="F:L-alanine:2-oxoglutarate aminotransferase activity"/>
    <property type="evidence" value="ECO:0007669"/>
    <property type="project" value="UniProtKB-EC"/>
</dbReference>
<evidence type="ECO:0000256" key="7">
    <source>
        <dbReference type="ARBA" id="ARBA00025785"/>
    </source>
</evidence>
<comment type="cofactor">
    <cofactor evidence="1">
        <name>pyridoxal 5'-phosphate</name>
        <dbReference type="ChEBI" id="CHEBI:597326"/>
    </cofactor>
</comment>
<evidence type="ECO:0000256" key="2">
    <source>
        <dbReference type="ARBA" id="ARBA00011738"/>
    </source>
</evidence>
<dbReference type="InterPro" id="IPR015421">
    <property type="entry name" value="PyrdxlP-dep_Trfase_major"/>
</dbReference>
<evidence type="ECO:0000256" key="9">
    <source>
        <dbReference type="ARBA" id="ARBA00047412"/>
    </source>
</evidence>
<evidence type="ECO:0000313" key="12">
    <source>
        <dbReference type="Ensembl" id="ENSCMUP00000015022.2"/>
    </source>
</evidence>
<comment type="subunit">
    <text evidence="2">Homodimer.</text>
</comment>
<evidence type="ECO:0000256" key="10">
    <source>
        <dbReference type="SAM" id="MobiDB-lite"/>
    </source>
</evidence>
<gene>
    <name evidence="12" type="primary">LOC116435995</name>
</gene>
<dbReference type="PANTHER" id="PTHR11751">
    <property type="entry name" value="ALANINE AMINOTRANSFERASE"/>
    <property type="match status" value="1"/>
</dbReference>
<sequence length="496" mass="52740">MAQAVTAAVAKRQGETALPKDPDPDPAPAMAALGTSGGTGVPPAPVTPRWDGGGGIEEELAPPVPDVTQCHPEDAEGRQAPAFLRQVAAICAYPALLEHEDIPESAKEHARRILRELMGGSPGAYNLEYVTGAVAERAARFLAHRDRGIACDPANIVPCAGTAAAVVDVLSLVVCPGSALPTGVLVPVPGPPLCAAAAGLAGAVPVPYPLDESRGWAVDVAALRREVREARSRCHPRVLWVVNPGDPTGHVLSRPDMESIVRLAAEEPLLLLADEVHQERAFSPERPFLSFKRVLAELGAPLATSVQLVSFYSLSKGIGGGGFRAGFLELVNIERSVLRGFYTWGLSVYPPILGQVMLDVAMEPPGHRDPASAAMEEHRRDLCRDLAANARRLQEELGRAPGIRCQPLAGGPRAFPRIRIPPRARSQARALGLEPDVFFCRRLQEATGLVVAPGSHFGMGGDSGHLGLSLLLPAPALERALLLLRRFHAQFLREFS</sequence>
<dbReference type="InterPro" id="IPR015424">
    <property type="entry name" value="PyrdxlP-dep_Trfase"/>
</dbReference>
<dbReference type="Ensembl" id="ENSCMUT00000016149.2">
    <property type="protein sequence ID" value="ENSCMUP00000015022.2"/>
    <property type="gene ID" value="ENSCMUG00000009388.2"/>
</dbReference>
<dbReference type="EC" id="2.6.1.2" evidence="8"/>
<organism evidence="12 13">
    <name type="scientific">Corvus moneduloides</name>
    <name type="common">New Caledonian crow</name>
    <dbReference type="NCBI Taxonomy" id="1196302"/>
    <lineage>
        <taxon>Eukaryota</taxon>
        <taxon>Metazoa</taxon>
        <taxon>Chordata</taxon>
        <taxon>Craniata</taxon>
        <taxon>Vertebrata</taxon>
        <taxon>Euteleostomi</taxon>
        <taxon>Archelosauria</taxon>
        <taxon>Archosauria</taxon>
        <taxon>Dinosauria</taxon>
        <taxon>Saurischia</taxon>
        <taxon>Theropoda</taxon>
        <taxon>Coelurosauria</taxon>
        <taxon>Aves</taxon>
        <taxon>Neognathae</taxon>
        <taxon>Neoaves</taxon>
        <taxon>Telluraves</taxon>
        <taxon>Australaves</taxon>
        <taxon>Passeriformes</taxon>
        <taxon>Corvoidea</taxon>
        <taxon>Corvidae</taxon>
        <taxon>Corvus</taxon>
    </lineage>
</organism>
<dbReference type="Gene3D" id="3.90.1150.10">
    <property type="entry name" value="Aspartate Aminotransferase, domain 1"/>
    <property type="match status" value="1"/>
</dbReference>
<dbReference type="Gene3D" id="3.40.640.10">
    <property type="entry name" value="Type I PLP-dependent aspartate aminotransferase-like (Major domain)"/>
    <property type="match status" value="1"/>
</dbReference>
<feature type="region of interest" description="Disordered" evidence="10">
    <location>
        <begin position="1"/>
        <end position="48"/>
    </location>
</feature>
<dbReference type="Proteomes" id="UP000694553">
    <property type="component" value="Unassembled WGS sequence"/>
</dbReference>
<evidence type="ECO:0000256" key="5">
    <source>
        <dbReference type="ARBA" id="ARBA00022898"/>
    </source>
</evidence>
<evidence type="ECO:0000259" key="11">
    <source>
        <dbReference type="Pfam" id="PF00155"/>
    </source>
</evidence>
<dbReference type="OMA" id="SCCAEAM"/>
<dbReference type="InterPro" id="IPR015422">
    <property type="entry name" value="PyrdxlP-dep_Trfase_small"/>
</dbReference>
<comment type="similarity">
    <text evidence="7">Belongs to the class-I pyridoxal-phosphate-dependent aminotransferase family. Alanine aminotransferase subfamily.</text>
</comment>
<dbReference type="InterPro" id="IPR045088">
    <property type="entry name" value="ALAT1/2-like"/>
</dbReference>